<sequence>MRKIHRWLVLFVLLLAMAVTAENVLFVPDPGPSGVWSVSLRTPGRKAAANIPVPIERIAGKRILLTAEIEQEDVSKKPNHWNGVKLMLVIGFADGKTGYLQAENSAGSLPWTPHAVAVTVPADIRSAQIDLALEEVSGTVRFRNVRIVEDIPANYRGYRLTGATDRENGEYRAGETMGFTFSLSRDGRPAAGFLRLACAGDDGKSEVLYKQADADGTVRVERSLDRPGFVMVKASLLTPYGLPAQSGGRNIQYGLGGGVEPEALKQGTPDPADFDVYWKKQLEALAAVPPKLLEKKLVKESNQCFVYDVKISCVGKRPVSGYLSIPKGAGPKSLPLRVWYEGYGVSSAPIRENPAEITFSVNAHGIENGRELAYYKELEQGELHNYGLRAAGNQKPESSYFNNMILRDLRALEFARSLPEWDGSTLYLAGGSQGAFQVVAVAALSDGVTGCFIRVPWFCDLGGIALGRVESTFRPQPAPGLAYFDTVNFAKRVRAPVEIEAGLTDWVCPPSGVWVLYNNLNCPAKLTMFQGLDHGGYPAYDQRTTPKTVYRK</sequence>
<reference evidence="5 6" key="1">
    <citation type="submission" date="2020-04" db="EMBL/GenBank/DDBJ databases">
        <authorList>
            <person name="Hitch T.C.A."/>
            <person name="Wylensek D."/>
            <person name="Clavel T."/>
        </authorList>
    </citation>
    <scope>NUCLEOTIDE SEQUENCE [LARGE SCALE GENOMIC DNA]</scope>
    <source>
        <strain evidence="5 6">COR2-253-APC-1A</strain>
    </source>
</reference>
<dbReference type="InterPro" id="IPR039069">
    <property type="entry name" value="CE7"/>
</dbReference>
<gene>
    <name evidence="5" type="ORF">HF882_06345</name>
</gene>
<dbReference type="SUPFAM" id="SSF53474">
    <property type="entry name" value="alpha/beta-Hydrolases"/>
    <property type="match status" value="1"/>
</dbReference>
<feature type="active site" description="Charge relay system" evidence="1">
    <location>
        <position position="505"/>
    </location>
</feature>
<dbReference type="Pfam" id="PF05448">
    <property type="entry name" value="AXE1"/>
    <property type="match status" value="2"/>
</dbReference>
<evidence type="ECO:0000256" key="3">
    <source>
        <dbReference type="SAM" id="SignalP"/>
    </source>
</evidence>
<dbReference type="PANTHER" id="PTHR40111:SF1">
    <property type="entry name" value="CEPHALOSPORIN-C DEACETYLASE"/>
    <property type="match status" value="1"/>
</dbReference>
<evidence type="ECO:0000313" key="5">
    <source>
        <dbReference type="EMBL" id="NMD86202.1"/>
    </source>
</evidence>
<evidence type="ECO:0000313" key="6">
    <source>
        <dbReference type="Proteomes" id="UP000576225"/>
    </source>
</evidence>
<keyword evidence="3" id="KW-0732">Signal</keyword>
<dbReference type="AlphaFoldDB" id="A0A848AZ44"/>
<evidence type="ECO:0000259" key="4">
    <source>
        <dbReference type="Pfam" id="PF05448"/>
    </source>
</evidence>
<dbReference type="InterPro" id="IPR008391">
    <property type="entry name" value="AXE1_dom"/>
</dbReference>
<feature type="active site" description="Nucleophile" evidence="1">
    <location>
        <position position="432"/>
    </location>
</feature>
<feature type="signal peptide" evidence="3">
    <location>
        <begin position="1"/>
        <end position="21"/>
    </location>
</feature>
<dbReference type="Proteomes" id="UP000576225">
    <property type="component" value="Unassembled WGS sequence"/>
</dbReference>
<dbReference type="InterPro" id="IPR029058">
    <property type="entry name" value="AB_hydrolase_fold"/>
</dbReference>
<dbReference type="Gene3D" id="3.40.50.1820">
    <property type="entry name" value="alpha/beta hydrolase"/>
    <property type="match status" value="1"/>
</dbReference>
<dbReference type="GO" id="GO:0052689">
    <property type="term" value="F:carboxylic ester hydrolase activity"/>
    <property type="evidence" value="ECO:0007669"/>
    <property type="project" value="TreeGrafter"/>
</dbReference>
<comment type="caution">
    <text evidence="5">The sequence shown here is derived from an EMBL/GenBank/DDBJ whole genome shotgun (WGS) entry which is preliminary data.</text>
</comment>
<dbReference type="GO" id="GO:0005976">
    <property type="term" value="P:polysaccharide metabolic process"/>
    <property type="evidence" value="ECO:0007669"/>
    <property type="project" value="TreeGrafter"/>
</dbReference>
<feature type="binding site" evidence="2">
    <location>
        <position position="343"/>
    </location>
    <ligand>
        <name>substrate</name>
    </ligand>
</feature>
<feature type="active site" description="Charge relay system" evidence="1">
    <location>
        <position position="534"/>
    </location>
</feature>
<dbReference type="PANTHER" id="PTHR40111">
    <property type="entry name" value="CEPHALOSPORIN-C DEACETYLASE"/>
    <property type="match status" value="1"/>
</dbReference>
<dbReference type="EMBL" id="JABAEW010000009">
    <property type="protein sequence ID" value="NMD86202.1"/>
    <property type="molecule type" value="Genomic_DNA"/>
</dbReference>
<name>A0A848AZ44_9BACT</name>
<dbReference type="Gene3D" id="2.60.120.260">
    <property type="entry name" value="Galactose-binding domain-like"/>
    <property type="match status" value="1"/>
</dbReference>
<feature type="domain" description="Acetyl xylan esterase" evidence="4">
    <location>
        <begin position="481"/>
        <end position="542"/>
    </location>
</feature>
<protein>
    <submittedName>
        <fullName evidence="5">Acetylxylan esterase</fullName>
    </submittedName>
</protein>
<organism evidence="5 6">
    <name type="scientific">Victivallis vadensis</name>
    <dbReference type="NCBI Taxonomy" id="172901"/>
    <lineage>
        <taxon>Bacteria</taxon>
        <taxon>Pseudomonadati</taxon>
        <taxon>Lentisphaerota</taxon>
        <taxon>Lentisphaeria</taxon>
        <taxon>Victivallales</taxon>
        <taxon>Victivallaceae</taxon>
        <taxon>Victivallis</taxon>
    </lineage>
</organism>
<feature type="domain" description="Acetyl xylan esterase" evidence="4">
    <location>
        <begin position="268"/>
        <end position="461"/>
    </location>
</feature>
<evidence type="ECO:0000256" key="2">
    <source>
        <dbReference type="PIRSR" id="PIRSR639069-2"/>
    </source>
</evidence>
<feature type="chain" id="PRO_5032916854" evidence="3">
    <location>
        <begin position="22"/>
        <end position="552"/>
    </location>
</feature>
<evidence type="ECO:0000256" key="1">
    <source>
        <dbReference type="PIRSR" id="PIRSR639069-1"/>
    </source>
</evidence>
<proteinExistence type="predicted"/>
<accession>A0A848AZ44</accession>
<dbReference type="RefSeq" id="WP_168962016.1">
    <property type="nucleotide sequence ID" value="NZ_JABAEW010000009.1"/>
</dbReference>